<name>A9WUS3_RENSM</name>
<organism evidence="1 2">
    <name type="scientific">Renibacterium salmoninarum (strain ATCC 33209 / DSM 20767 / JCM 11484 / NBRC 15589 / NCIMB 2235)</name>
    <dbReference type="NCBI Taxonomy" id="288705"/>
    <lineage>
        <taxon>Bacteria</taxon>
        <taxon>Bacillati</taxon>
        <taxon>Actinomycetota</taxon>
        <taxon>Actinomycetes</taxon>
        <taxon>Micrococcales</taxon>
        <taxon>Micrococcaceae</taxon>
        <taxon>Renibacterium</taxon>
    </lineage>
</organism>
<dbReference type="HOGENOM" id="CLU_3011114_0_0_11"/>
<proteinExistence type="predicted"/>
<dbReference type="EMBL" id="CP000910">
    <property type="protein sequence ID" value="ABY24944.1"/>
    <property type="molecule type" value="Genomic_DNA"/>
</dbReference>
<dbReference type="AlphaFoldDB" id="A9WUS3"/>
<dbReference type="Proteomes" id="UP000002007">
    <property type="component" value="Chromosome"/>
</dbReference>
<evidence type="ECO:0000313" key="2">
    <source>
        <dbReference type="Proteomes" id="UP000002007"/>
    </source>
</evidence>
<sequence>MTTERSSTRAPHLTLSWTINAVGDAVDEANDLRFTEEEELIRNQAQAGAAESAPEK</sequence>
<gene>
    <name evidence="1" type="ordered locus">RSal33209_3227</name>
</gene>
<dbReference type="RefSeq" id="WP_012246586.1">
    <property type="nucleotide sequence ID" value="NC_010168.1"/>
</dbReference>
<dbReference type="STRING" id="288705.RSal33209_3227"/>
<dbReference type="KEGG" id="rsa:RSal33209_3227"/>
<reference evidence="2" key="1">
    <citation type="journal article" date="2008" name="J. Bacteriol.">
        <title>Genome sequence of the fish pathogen Renibacterium salmoninarum suggests reductive evolution away from an environmental Arthrobacter ancestor.</title>
        <authorList>
            <person name="Wiens G.D."/>
            <person name="Rockey D.D."/>
            <person name="Wu Z."/>
            <person name="Chang J."/>
            <person name="Levy R."/>
            <person name="Crane S."/>
            <person name="Chen D.S."/>
            <person name="Capri G.R."/>
            <person name="Burnett J.R."/>
            <person name="Sudheesh P.S."/>
            <person name="Schipma M.J."/>
            <person name="Burd H."/>
            <person name="Bhattacharyya A."/>
            <person name="Rhodes L.D."/>
            <person name="Kaul R."/>
            <person name="Strom M.S."/>
        </authorList>
    </citation>
    <scope>NUCLEOTIDE SEQUENCE [LARGE SCALE GENOMIC DNA]</scope>
    <source>
        <strain evidence="2">ATCC 33209 / DSM 20767 / JCM 11484 / NBRC 15589 / NCIMB 2235</strain>
    </source>
</reference>
<evidence type="ECO:0000313" key="1">
    <source>
        <dbReference type="EMBL" id="ABY24944.1"/>
    </source>
</evidence>
<keyword evidence="2" id="KW-1185">Reference proteome</keyword>
<protein>
    <submittedName>
        <fullName evidence="1">Uncharacterized protein</fullName>
    </submittedName>
</protein>
<accession>A9WUS3</accession>